<dbReference type="Pfam" id="PF24251">
    <property type="entry name" value="DUF7453"/>
    <property type="match status" value="2"/>
</dbReference>
<dbReference type="AlphaFoldDB" id="A0A517N369"/>
<keyword evidence="1" id="KW-0732">Signal</keyword>
<reference evidence="2 3" key="1">
    <citation type="submission" date="2019-02" db="EMBL/GenBank/DDBJ databases">
        <title>Deep-cultivation of Planctomycetes and their phenomic and genomic characterization uncovers novel biology.</title>
        <authorList>
            <person name="Wiegand S."/>
            <person name="Jogler M."/>
            <person name="Boedeker C."/>
            <person name="Pinto D."/>
            <person name="Vollmers J."/>
            <person name="Rivas-Marin E."/>
            <person name="Kohn T."/>
            <person name="Peeters S.H."/>
            <person name="Heuer A."/>
            <person name="Rast P."/>
            <person name="Oberbeckmann S."/>
            <person name="Bunk B."/>
            <person name="Jeske O."/>
            <person name="Meyerdierks A."/>
            <person name="Storesund J.E."/>
            <person name="Kallscheuer N."/>
            <person name="Luecker S."/>
            <person name="Lage O.M."/>
            <person name="Pohl T."/>
            <person name="Merkel B.J."/>
            <person name="Hornburger P."/>
            <person name="Mueller R.-W."/>
            <person name="Bruemmer F."/>
            <person name="Labrenz M."/>
            <person name="Spormann A.M."/>
            <person name="Op den Camp H."/>
            <person name="Overmann J."/>
            <person name="Amann R."/>
            <person name="Jetten M.S.M."/>
            <person name="Mascher T."/>
            <person name="Medema M.H."/>
            <person name="Devos D.P."/>
            <person name="Kaster A.-K."/>
            <person name="Ovreas L."/>
            <person name="Rohde M."/>
            <person name="Galperin M.Y."/>
            <person name="Jogler C."/>
        </authorList>
    </citation>
    <scope>NUCLEOTIDE SEQUENCE [LARGE SCALE GENOMIC DNA]</scope>
    <source>
        <strain evidence="2 3">HG15A2</strain>
    </source>
</reference>
<dbReference type="EMBL" id="CP036263">
    <property type="protein sequence ID" value="QDT01585.1"/>
    <property type="molecule type" value="Genomic_DNA"/>
</dbReference>
<dbReference type="OrthoDB" id="267377at2"/>
<dbReference type="InterPro" id="IPR055876">
    <property type="entry name" value="DUF7453"/>
</dbReference>
<evidence type="ECO:0000313" key="2">
    <source>
        <dbReference type="EMBL" id="QDT01585.1"/>
    </source>
</evidence>
<sequence length="597" mass="61695" precursor="true">MKRFTLLLVAMFPLTPAVGRAQLFTTSALTGDVVDGETLTGFSQFVAPYILPNGDTVFTANTAGGEQAIVAQNEVAFLTGSQVPGAAPGVNYNVFGTLIANDQGDLALLSLFDGGPISPANDRGIIVRESGTADLAVQKGDAVVGTGDTSDTLGLMTYDSAGDGTFRSTLAGSGETTISYLPHSDGSPQKKIIATGDIVDSNQVTETNTVSTNASRRLALYARKWSPFVTGSTALDVAGRTIPTNTGLLESGNSGFGLPAGTTIKDFFVPKLNDADQVTVFTEYHGFVSGTSVHQFQIDDTSVTSGRSVAKTGDMTPGLGGHEFNFFSNFVANETGGVALFAAASPSSPPANATSQFDPGGPQAGVVPVEGVWFEDSGGTLTLAAYNGQQASGLDAGVTMQQIAFPAFNDLNQVAFKTHLAGPGVIGFQTDEALWATDLNGDLQLIVRKGDLFDVDDDPNTEDLRTINAIAPIANSAGTGGVSTSFNDAGQLAFTLNFTDFTSGVFVANLVGTTLSADTEPDGDVDGADFLALQRTNPSLIPTWRTEYGSGGSVIAASQQVPEPSAIALLLLSTVTVATYLRLKPASQCSITIPAES</sequence>
<evidence type="ECO:0008006" key="4">
    <source>
        <dbReference type="Google" id="ProtNLM"/>
    </source>
</evidence>
<feature type="signal peptide" evidence="1">
    <location>
        <begin position="1"/>
        <end position="21"/>
    </location>
</feature>
<accession>A0A517N369</accession>
<keyword evidence="3" id="KW-1185">Reference proteome</keyword>
<proteinExistence type="predicted"/>
<evidence type="ECO:0000256" key="1">
    <source>
        <dbReference type="SAM" id="SignalP"/>
    </source>
</evidence>
<organism evidence="2 3">
    <name type="scientific">Adhaeretor mobilis</name>
    <dbReference type="NCBI Taxonomy" id="1930276"/>
    <lineage>
        <taxon>Bacteria</taxon>
        <taxon>Pseudomonadati</taxon>
        <taxon>Planctomycetota</taxon>
        <taxon>Planctomycetia</taxon>
        <taxon>Pirellulales</taxon>
        <taxon>Lacipirellulaceae</taxon>
        <taxon>Adhaeretor</taxon>
    </lineage>
</organism>
<gene>
    <name evidence="2" type="ORF">HG15A2_49320</name>
</gene>
<protein>
    <recommendedName>
        <fullName evidence="4">PEP-CTERM protein-sorting domain-containing protein</fullName>
    </recommendedName>
</protein>
<dbReference type="RefSeq" id="WP_145063798.1">
    <property type="nucleotide sequence ID" value="NZ_CP036263.1"/>
</dbReference>
<dbReference type="KEGG" id="amob:HG15A2_49320"/>
<dbReference type="Proteomes" id="UP000319852">
    <property type="component" value="Chromosome"/>
</dbReference>
<evidence type="ECO:0000313" key="3">
    <source>
        <dbReference type="Proteomes" id="UP000319852"/>
    </source>
</evidence>
<dbReference type="NCBIfam" id="TIGR05002">
    <property type="entry name" value="NxxGxxAF_repeat"/>
    <property type="match status" value="1"/>
</dbReference>
<feature type="chain" id="PRO_5021766369" description="PEP-CTERM protein-sorting domain-containing protein" evidence="1">
    <location>
        <begin position="22"/>
        <end position="597"/>
    </location>
</feature>
<name>A0A517N369_9BACT</name>